<dbReference type="EMBL" id="CAACVG010007099">
    <property type="protein sequence ID" value="VEN43664.1"/>
    <property type="molecule type" value="Genomic_DNA"/>
</dbReference>
<gene>
    <name evidence="2" type="ORF">CALMAC_LOCUS6732</name>
</gene>
<evidence type="ECO:0000313" key="3">
    <source>
        <dbReference type="Proteomes" id="UP000410492"/>
    </source>
</evidence>
<evidence type="ECO:0000256" key="1">
    <source>
        <dbReference type="SAM" id="Phobius"/>
    </source>
</evidence>
<accession>A0A653C880</accession>
<evidence type="ECO:0000313" key="2">
    <source>
        <dbReference type="EMBL" id="VEN43664.1"/>
    </source>
</evidence>
<proteinExistence type="predicted"/>
<dbReference type="Proteomes" id="UP000410492">
    <property type="component" value="Unassembled WGS sequence"/>
</dbReference>
<keyword evidence="1" id="KW-0812">Transmembrane</keyword>
<dbReference type="OrthoDB" id="8173371at2759"/>
<keyword evidence="1" id="KW-1133">Transmembrane helix</keyword>
<keyword evidence="1" id="KW-0472">Membrane</keyword>
<feature type="transmembrane region" description="Helical" evidence="1">
    <location>
        <begin position="65"/>
        <end position="85"/>
    </location>
</feature>
<name>A0A653C880_CALMS</name>
<protein>
    <submittedName>
        <fullName evidence="2">Uncharacterized protein</fullName>
    </submittedName>
</protein>
<dbReference type="AlphaFoldDB" id="A0A653C880"/>
<organism evidence="2 3">
    <name type="scientific">Callosobruchus maculatus</name>
    <name type="common">Southern cowpea weevil</name>
    <name type="synonym">Pulse bruchid</name>
    <dbReference type="NCBI Taxonomy" id="64391"/>
    <lineage>
        <taxon>Eukaryota</taxon>
        <taxon>Metazoa</taxon>
        <taxon>Ecdysozoa</taxon>
        <taxon>Arthropoda</taxon>
        <taxon>Hexapoda</taxon>
        <taxon>Insecta</taxon>
        <taxon>Pterygota</taxon>
        <taxon>Neoptera</taxon>
        <taxon>Endopterygota</taxon>
        <taxon>Coleoptera</taxon>
        <taxon>Polyphaga</taxon>
        <taxon>Cucujiformia</taxon>
        <taxon>Chrysomeloidea</taxon>
        <taxon>Chrysomelidae</taxon>
        <taxon>Bruchinae</taxon>
        <taxon>Bruchini</taxon>
        <taxon>Callosobruchus</taxon>
    </lineage>
</organism>
<sequence length="133" mass="15341">MFVLSFNANTVVNNGLRDFCGRLSEYTGTRSCSIYVDYLTKQQKAGRREFYRSYQMCFITYKIQVALWLAQLLLGLLRILLFTDFDFYSVLVKRKDDDSTAAAAEELWDPSKIPKLAMLVQAAQESQKQKGKK</sequence>
<keyword evidence="3" id="KW-1185">Reference proteome</keyword>
<reference evidence="2 3" key="1">
    <citation type="submission" date="2019-01" db="EMBL/GenBank/DDBJ databases">
        <authorList>
            <person name="Sayadi A."/>
        </authorList>
    </citation>
    <scope>NUCLEOTIDE SEQUENCE [LARGE SCALE GENOMIC DNA]</scope>
</reference>